<feature type="region of interest" description="Disordered" evidence="1">
    <location>
        <begin position="1"/>
        <end position="69"/>
    </location>
</feature>
<feature type="region of interest" description="Disordered" evidence="1">
    <location>
        <begin position="82"/>
        <end position="107"/>
    </location>
</feature>
<evidence type="ECO:0000313" key="2">
    <source>
        <dbReference type="EMBL" id="CAE2307152.1"/>
    </source>
</evidence>
<gene>
    <name evidence="2" type="ORF">NAES01612_LOCUS12130</name>
</gene>
<organism evidence="2">
    <name type="scientific">Paramoeba aestuarina</name>
    <dbReference type="NCBI Taxonomy" id="180227"/>
    <lineage>
        <taxon>Eukaryota</taxon>
        <taxon>Amoebozoa</taxon>
        <taxon>Discosea</taxon>
        <taxon>Flabellinia</taxon>
        <taxon>Dactylopodida</taxon>
        <taxon>Paramoebidae</taxon>
        <taxon>Paramoeba</taxon>
    </lineage>
</organism>
<name>A0A7S4NSS9_9EUKA</name>
<dbReference type="EMBL" id="HBKR01018462">
    <property type="protein sequence ID" value="CAE2307152.1"/>
    <property type="molecule type" value="Transcribed_RNA"/>
</dbReference>
<proteinExistence type="predicted"/>
<dbReference type="AlphaFoldDB" id="A0A7S4NSS9"/>
<evidence type="ECO:0000256" key="1">
    <source>
        <dbReference type="SAM" id="MobiDB-lite"/>
    </source>
</evidence>
<reference evidence="2" key="1">
    <citation type="submission" date="2021-01" db="EMBL/GenBank/DDBJ databases">
        <authorList>
            <person name="Corre E."/>
            <person name="Pelletier E."/>
            <person name="Niang G."/>
            <person name="Scheremetjew M."/>
            <person name="Finn R."/>
            <person name="Kale V."/>
            <person name="Holt S."/>
            <person name="Cochrane G."/>
            <person name="Meng A."/>
            <person name="Brown T."/>
            <person name="Cohen L."/>
        </authorList>
    </citation>
    <scope>NUCLEOTIDE SEQUENCE</scope>
    <source>
        <strain evidence="2">SoJaBio B1-5/56/2</strain>
    </source>
</reference>
<sequence>MDPGSGIHAGQLSEENMSYAMPDSDAVVNAGQKRSASSALEGESPNKKSKNDDDDSIHEGNGYSQQHYEDNSLIQDQNVARGYGMQKGDGGYGGGEGGEYGVSPGRKTGRMAGAKGYSLQEIQALFSFIRQKPPVDNSDWVSLAMRYNRWAKENKKSPRTGRGLKDKLRKVAMVSKEDKLKHVASLTPIQQDARDCIKCINIETSRLVDANEKEEQRPHVDMGGLGDGVLRDRTNEMFATFQPSQLSELADLLRTVLHDARQTSQRLTNIEQMMETLKGAGDCGIDNLSEQDGKIIE</sequence>
<feature type="compositionally biased region" description="Gly residues" evidence="1">
    <location>
        <begin position="85"/>
        <end position="100"/>
    </location>
</feature>
<accession>A0A7S4NSS9</accession>
<protein>
    <submittedName>
        <fullName evidence="2">Uncharacterized protein</fullName>
    </submittedName>
</protein>